<evidence type="ECO:0000313" key="2">
    <source>
        <dbReference type="EMBL" id="CAL1353628.1"/>
    </source>
</evidence>
<proteinExistence type="predicted"/>
<feature type="region of interest" description="Disordered" evidence="1">
    <location>
        <begin position="1"/>
        <end position="94"/>
    </location>
</feature>
<evidence type="ECO:0000256" key="1">
    <source>
        <dbReference type="SAM" id="MobiDB-lite"/>
    </source>
</evidence>
<evidence type="ECO:0000313" key="3">
    <source>
        <dbReference type="Proteomes" id="UP001497516"/>
    </source>
</evidence>
<dbReference type="AlphaFoldDB" id="A0AAV2CAZ7"/>
<accession>A0AAV2CAZ7</accession>
<gene>
    <name evidence="2" type="ORF">LTRI10_LOCUS1517</name>
</gene>
<feature type="compositionally biased region" description="Polar residues" evidence="1">
    <location>
        <begin position="71"/>
        <end position="80"/>
    </location>
</feature>
<dbReference type="EMBL" id="OZ034813">
    <property type="protein sequence ID" value="CAL1353628.1"/>
    <property type="molecule type" value="Genomic_DNA"/>
</dbReference>
<sequence length="183" mass="18529">MLSNALSEVPPATLSLTPSGRPPDFPMAETTQKPATVGVAGDSMAVDPSAGNSPVTAGSPAVGSVASAESNPAQDNQPNQAMGGGPSAGTQSAPTQLPLSYAKAVAGIGQQSLTKPPEWTPVGEHDLVTGNFNGEPSLTLSDTFKGRLCAPWQKTLVVRLLGLHIGTTSKPSPMVLGSYSIII</sequence>
<feature type="compositionally biased region" description="Low complexity" evidence="1">
    <location>
        <begin position="57"/>
        <end position="70"/>
    </location>
</feature>
<dbReference type="Proteomes" id="UP001497516">
    <property type="component" value="Chromosome 1"/>
</dbReference>
<protein>
    <submittedName>
        <fullName evidence="2">Uncharacterized protein</fullName>
    </submittedName>
</protein>
<reference evidence="2 3" key="1">
    <citation type="submission" date="2024-04" db="EMBL/GenBank/DDBJ databases">
        <authorList>
            <person name="Fracassetti M."/>
        </authorList>
    </citation>
    <scope>NUCLEOTIDE SEQUENCE [LARGE SCALE GENOMIC DNA]</scope>
</reference>
<name>A0AAV2CAZ7_9ROSI</name>
<keyword evidence="3" id="KW-1185">Reference proteome</keyword>
<organism evidence="2 3">
    <name type="scientific">Linum trigynum</name>
    <dbReference type="NCBI Taxonomy" id="586398"/>
    <lineage>
        <taxon>Eukaryota</taxon>
        <taxon>Viridiplantae</taxon>
        <taxon>Streptophyta</taxon>
        <taxon>Embryophyta</taxon>
        <taxon>Tracheophyta</taxon>
        <taxon>Spermatophyta</taxon>
        <taxon>Magnoliopsida</taxon>
        <taxon>eudicotyledons</taxon>
        <taxon>Gunneridae</taxon>
        <taxon>Pentapetalae</taxon>
        <taxon>rosids</taxon>
        <taxon>fabids</taxon>
        <taxon>Malpighiales</taxon>
        <taxon>Linaceae</taxon>
        <taxon>Linum</taxon>
    </lineage>
</organism>